<keyword evidence="6 8" id="KW-0472">Membrane</keyword>
<keyword evidence="7 8" id="KW-0568">Pathogenesis-related protein</keyword>
<evidence type="ECO:0000256" key="3">
    <source>
        <dbReference type="ARBA" id="ARBA00022692"/>
    </source>
</evidence>
<evidence type="ECO:0000256" key="8">
    <source>
        <dbReference type="RuleBase" id="RU280816"/>
    </source>
</evidence>
<feature type="transmembrane region" description="Helical" evidence="9">
    <location>
        <begin position="225"/>
        <end position="243"/>
    </location>
</feature>
<accession>A0AAV6HWF4</accession>
<feature type="transmembrane region" description="Helical" evidence="9">
    <location>
        <begin position="18"/>
        <end position="42"/>
    </location>
</feature>
<dbReference type="Proteomes" id="UP000823749">
    <property type="component" value="Chromosome 13"/>
</dbReference>
<dbReference type="AlphaFoldDB" id="A0AAV6HWF4"/>
<evidence type="ECO:0000313" key="10">
    <source>
        <dbReference type="EMBL" id="KAG5516961.1"/>
    </source>
</evidence>
<comment type="domain">
    <text evidence="8">The C-terminus contains a calmodulin-binding domain, which binds calmodulin in a calcium-dependent fashion.</text>
</comment>
<evidence type="ECO:0000256" key="7">
    <source>
        <dbReference type="ARBA" id="ARBA00023265"/>
    </source>
</evidence>
<comment type="function">
    <text evidence="8">May be involved in modulation of pathogen defense and leaf cell death.</text>
</comment>
<evidence type="ECO:0000256" key="4">
    <source>
        <dbReference type="ARBA" id="ARBA00022821"/>
    </source>
</evidence>
<dbReference type="EMBL" id="JACTNZ010000013">
    <property type="protein sequence ID" value="KAG5516961.1"/>
    <property type="molecule type" value="Genomic_DNA"/>
</dbReference>
<dbReference type="GO" id="GO:0005516">
    <property type="term" value="F:calmodulin binding"/>
    <property type="evidence" value="ECO:0007669"/>
    <property type="project" value="UniProtKB-KW"/>
</dbReference>
<evidence type="ECO:0000256" key="2">
    <source>
        <dbReference type="ARBA" id="ARBA00006574"/>
    </source>
</evidence>
<dbReference type="PANTHER" id="PTHR31942:SF72">
    <property type="entry name" value="MLO-LIKE PROTEIN"/>
    <property type="match status" value="1"/>
</dbReference>
<evidence type="ECO:0000313" key="11">
    <source>
        <dbReference type="Proteomes" id="UP000823749"/>
    </source>
</evidence>
<dbReference type="InterPro" id="IPR004326">
    <property type="entry name" value="Mlo"/>
</dbReference>
<dbReference type="Pfam" id="PF03094">
    <property type="entry name" value="Mlo"/>
    <property type="match status" value="4"/>
</dbReference>
<comment type="similarity">
    <text evidence="2 8">Belongs to the MLO family.</text>
</comment>
<dbReference type="GO" id="GO:0016020">
    <property type="term" value="C:membrane"/>
    <property type="evidence" value="ECO:0007669"/>
    <property type="project" value="UniProtKB-SubCell"/>
</dbReference>
<protein>
    <recommendedName>
        <fullName evidence="8">MLO-like protein</fullName>
    </recommendedName>
</protein>
<dbReference type="PANTHER" id="PTHR31942">
    <property type="entry name" value="MLO-LIKE PROTEIN 1"/>
    <property type="match status" value="1"/>
</dbReference>
<evidence type="ECO:0000256" key="5">
    <source>
        <dbReference type="ARBA" id="ARBA00022989"/>
    </source>
</evidence>
<gene>
    <name evidence="8" type="primary">MLO</name>
    <name evidence="10" type="ORF">RHGRI_037634</name>
</gene>
<organism evidence="10 11">
    <name type="scientific">Rhododendron griersonianum</name>
    <dbReference type="NCBI Taxonomy" id="479676"/>
    <lineage>
        <taxon>Eukaryota</taxon>
        <taxon>Viridiplantae</taxon>
        <taxon>Streptophyta</taxon>
        <taxon>Embryophyta</taxon>
        <taxon>Tracheophyta</taxon>
        <taxon>Spermatophyta</taxon>
        <taxon>Magnoliopsida</taxon>
        <taxon>eudicotyledons</taxon>
        <taxon>Gunneridae</taxon>
        <taxon>Pentapetalae</taxon>
        <taxon>asterids</taxon>
        <taxon>Ericales</taxon>
        <taxon>Ericaceae</taxon>
        <taxon>Ericoideae</taxon>
        <taxon>Rhodoreae</taxon>
        <taxon>Rhododendron</taxon>
    </lineage>
</organism>
<keyword evidence="8" id="KW-0112">Calmodulin-binding</keyword>
<dbReference type="GO" id="GO:0006952">
    <property type="term" value="P:defense response"/>
    <property type="evidence" value="ECO:0007669"/>
    <property type="project" value="UniProtKB-KW"/>
</dbReference>
<keyword evidence="11" id="KW-1185">Reference proteome</keyword>
<evidence type="ECO:0000256" key="9">
    <source>
        <dbReference type="SAM" id="Phobius"/>
    </source>
</evidence>
<feature type="transmembrane region" description="Helical" evidence="9">
    <location>
        <begin position="200"/>
        <end position="219"/>
    </location>
</feature>
<comment type="subcellular location">
    <subcellularLocation>
        <location evidence="1 8">Membrane</location>
        <topology evidence="1 8">Multi-pass membrane protein</topology>
    </subcellularLocation>
</comment>
<sequence>MAEEEEEGQWTLEVTPTWAVATVCFVLIAVSLLIEYGLHLLAKYFKKQRRKSLIQALDKIKSDLMLLGFISLLLTVCEKPIANICIPRSVGETFIPCPRMKSDGEEESKCEEQGKLSFLSRKGVQELQLLIFVVAFFHVFSSFLTFSLGIAKACFLRQFYRSVSKVDYFTLRHGFIMAHFAEGSNFDFQKYLRRALEKDFGVVVGISFWIWIFSVVFIFLNAHVFYNYFWLPFIPLAMLLIVGTKLQGIITRMCVDTNDKSHVVRGTLLVRPSDHYFWFGRPKLLLHLMHLILFQVIDKDFLSNVFGSAFAHDISIYLMNSAFNLNSQTNSFQLAFFTWTWFKFGIRSCFHHETEDIAIKLVMGLLVHILCGYVTLPLYALVTQMGTSMRKAVFTEVVVEGLKKWRVKAKKKVALRNNSARRSLDASITSLDTSASFSTVDGVSFRVELVNRFGDAPDTEFSAVEVGEDDSVGLVAAETTEHHQN</sequence>
<evidence type="ECO:0000256" key="1">
    <source>
        <dbReference type="ARBA" id="ARBA00004141"/>
    </source>
</evidence>
<reference evidence="10 11" key="1">
    <citation type="submission" date="2020-08" db="EMBL/GenBank/DDBJ databases">
        <title>Plant Genome Project.</title>
        <authorList>
            <person name="Zhang R.-G."/>
        </authorList>
    </citation>
    <scope>NUCLEOTIDE SEQUENCE [LARGE SCALE GENOMIC DNA]</scope>
    <source>
        <strain evidence="10">WSP0</strain>
        <tissue evidence="10">Leaf</tissue>
    </source>
</reference>
<feature type="transmembrane region" description="Helical" evidence="9">
    <location>
        <begin position="357"/>
        <end position="382"/>
    </location>
</feature>
<proteinExistence type="inferred from homology"/>
<keyword evidence="5 8" id="KW-1133">Transmembrane helix</keyword>
<name>A0AAV6HWF4_9ERIC</name>
<keyword evidence="4 8" id="KW-0611">Plant defense</keyword>
<keyword evidence="3 8" id="KW-0812">Transmembrane</keyword>
<evidence type="ECO:0000256" key="6">
    <source>
        <dbReference type="ARBA" id="ARBA00023136"/>
    </source>
</evidence>
<comment type="caution">
    <text evidence="10">The sequence shown here is derived from an EMBL/GenBank/DDBJ whole genome shotgun (WGS) entry which is preliminary data.</text>
</comment>
<feature type="transmembrane region" description="Helical" evidence="9">
    <location>
        <begin position="129"/>
        <end position="151"/>
    </location>
</feature>